<reference evidence="2 3" key="1">
    <citation type="journal article" date="2013" name="Mar. Genomics">
        <title>Expression of sulfatases in Rhodopirellula baltica and the diversity of sulfatases in the genus Rhodopirellula.</title>
        <authorList>
            <person name="Wegner C.E."/>
            <person name="Richter-Heitmann T."/>
            <person name="Klindworth A."/>
            <person name="Klockow C."/>
            <person name="Richter M."/>
            <person name="Achstetter T."/>
            <person name="Glockner F.O."/>
            <person name="Harder J."/>
        </authorList>
    </citation>
    <scope>NUCLEOTIDE SEQUENCE [LARGE SCALE GENOMIC DNA]</scope>
    <source>
        <strain evidence="2 3">SWK14</strain>
    </source>
</reference>
<dbReference type="PATRIC" id="fig|993516.3.peg.5949"/>
<evidence type="ECO:0000313" key="2">
    <source>
        <dbReference type="EMBL" id="ELP30529.1"/>
    </source>
</evidence>
<name>L7C8N0_RHOBT</name>
<keyword evidence="1" id="KW-0472">Membrane</keyword>
<dbReference type="AlphaFoldDB" id="L7C8N0"/>
<feature type="transmembrane region" description="Helical" evidence="1">
    <location>
        <begin position="305"/>
        <end position="325"/>
    </location>
</feature>
<sequence length="330" mass="37246">MINSFFPVHSRWLILGVILLFPVVRNKSCFGQADVGLALLHRALDVRMETTAIDINFQHDDFSSDYDVTACRIEMRDGQFRCEGRRRPGNELLEITLFLNECVWIYRPGSGALIRKSKELYSKNETFCFDPRLFGITLGYNSTHPPRDYLVEGLDDCDIVGSETIDGMLCSQVRVRRPNVQLDYAIHEPTGRILVCSSSSPKDRPGYPSNTIRSTYSNSAIPTWLPTEVFVDHPQIKSKCTNIVAASDPPDSSRFTLIGLDLPVGLPVTDSDAKRRIGYWNGEEIVEDFPLEYAGQIVERSPWTLGRMIGLSLVAIVVIGLFFRYRGSRN</sequence>
<comment type="caution">
    <text evidence="2">The sequence shown here is derived from an EMBL/GenBank/DDBJ whole genome shotgun (WGS) entry which is preliminary data.</text>
</comment>
<evidence type="ECO:0000313" key="3">
    <source>
        <dbReference type="Proteomes" id="UP000010959"/>
    </source>
</evidence>
<gene>
    <name evidence="2" type="ORF">RBSWK_05557</name>
</gene>
<keyword evidence="1" id="KW-0812">Transmembrane</keyword>
<keyword evidence="1" id="KW-1133">Transmembrane helix</keyword>
<accession>L7C8N0</accession>
<dbReference type="EMBL" id="AMWG01000153">
    <property type="protein sequence ID" value="ELP30529.1"/>
    <property type="molecule type" value="Genomic_DNA"/>
</dbReference>
<organism evidence="2 3">
    <name type="scientific">Rhodopirellula baltica SWK14</name>
    <dbReference type="NCBI Taxonomy" id="993516"/>
    <lineage>
        <taxon>Bacteria</taxon>
        <taxon>Pseudomonadati</taxon>
        <taxon>Planctomycetota</taxon>
        <taxon>Planctomycetia</taxon>
        <taxon>Pirellulales</taxon>
        <taxon>Pirellulaceae</taxon>
        <taxon>Rhodopirellula</taxon>
    </lineage>
</organism>
<dbReference type="Proteomes" id="UP000010959">
    <property type="component" value="Unassembled WGS sequence"/>
</dbReference>
<proteinExistence type="predicted"/>
<evidence type="ECO:0000256" key="1">
    <source>
        <dbReference type="SAM" id="Phobius"/>
    </source>
</evidence>
<protein>
    <submittedName>
        <fullName evidence="2">Uncharacterized protein</fullName>
    </submittedName>
</protein>